<keyword evidence="7 10" id="KW-1133">Transmembrane helix</keyword>
<sequence>MHEPSPTRRAVRMLILRTLGEALWRHRTATAAAASLMILARLGAVSVPIALKHLIDGLGHAHTLAMVPVLLALAYALLRFMSDALGEARDVAFSVVVQRAVATLRERTFAQLHRLGARFHAQRETGAIVRDVQKGADGVGFLLGTALFSVLPTLFEMGLVVAIVASHYDDAFVLAIVATFACYAVYTAIFTRRRLVFQRAVNALEAQADGRLVDSLLNHDTVKYFSTGRHEVARLRGVLDEWVLARTANQRALTTLHVGQSAVVAGGIAAVMLIAVQSVLSGAMTIGDLILVNAYIIQVCAPLNTLGFVFRETNDALTDVERLFGILAARGTPGEDEDLPGARALVLHEGEVAFRHVEFGYDAARAVLHDIDFVAAPGQTVAVVGGSGSGKSTLIRLLFRFYQPQQGTIAIDGQDIAHLHQATLREAIGIVPQDTVLFNDTIAYNIAYGQPSATRADVVRAARAAQLDDLIERLPDHYDTRVGERGVRLSGGERQRIAIARAILRNPRIMVFDEATSALDTRSERAIQRELKRLARGRTTLVIAHRLSTIVDADLILVMEHGRIVERGRHDALIARDGVYAKMWAMQWRQDDLQHAERRLVNTPVEVAALLARVVAHVREAEGAEAVSNVETQSEPGLWVSSADPDALAQAVMSLVTNELAHAPSRARASAPAVRLRARREGNRVTLSVAGGERPAPLDDDGLARIEALLGEAAASLALDPEGSCVRYAVSLPLHVLLPNTGEGTLKDARELASLRVGVLDDEEETRNALEAVLSLHGASVEAQASGAQWLAALRATPREHWPDVLLCDLQLEDGEDGARVVAGLRDLERETRAQSDPPARPLAVIALTGQTARLEQAPGEQGLFIARLAKPVAVPALLRAIGSATGREATRRQAGEPFTGR</sequence>
<feature type="transmembrane region" description="Helical" evidence="10">
    <location>
        <begin position="60"/>
        <end position="78"/>
    </location>
</feature>
<feature type="domain" description="ABC transmembrane type-1" evidence="13">
    <location>
        <begin position="31"/>
        <end position="315"/>
    </location>
</feature>
<keyword evidence="15" id="KW-1185">Reference proteome</keyword>
<protein>
    <submittedName>
        <fullName evidence="14">ATP-binding cassette subfamily B protein</fullName>
    </submittedName>
</protein>
<evidence type="ECO:0000259" key="12">
    <source>
        <dbReference type="PROSITE" id="PS50893"/>
    </source>
</evidence>
<dbReference type="SMART" id="SM00448">
    <property type="entry name" value="REC"/>
    <property type="match status" value="1"/>
</dbReference>
<dbReference type="Gene3D" id="3.40.50.300">
    <property type="entry name" value="P-loop containing nucleotide triphosphate hydrolases"/>
    <property type="match status" value="1"/>
</dbReference>
<dbReference type="InterPro" id="IPR003439">
    <property type="entry name" value="ABC_transporter-like_ATP-bd"/>
</dbReference>
<keyword evidence="9" id="KW-0597">Phosphoprotein</keyword>
<feature type="domain" description="ABC transporter" evidence="12">
    <location>
        <begin position="347"/>
        <end position="586"/>
    </location>
</feature>
<dbReference type="InterPro" id="IPR011006">
    <property type="entry name" value="CheY-like_superfamily"/>
</dbReference>
<keyword evidence="8 10" id="KW-0472">Membrane</keyword>
<evidence type="ECO:0000256" key="5">
    <source>
        <dbReference type="ARBA" id="ARBA00022741"/>
    </source>
</evidence>
<dbReference type="SMART" id="SM00382">
    <property type="entry name" value="AAA"/>
    <property type="match status" value="1"/>
</dbReference>
<evidence type="ECO:0000256" key="7">
    <source>
        <dbReference type="ARBA" id="ARBA00022989"/>
    </source>
</evidence>
<evidence type="ECO:0000256" key="6">
    <source>
        <dbReference type="ARBA" id="ARBA00022840"/>
    </source>
</evidence>
<evidence type="ECO:0000256" key="2">
    <source>
        <dbReference type="ARBA" id="ARBA00022475"/>
    </source>
</evidence>
<dbReference type="PROSITE" id="PS00211">
    <property type="entry name" value="ABC_TRANSPORTER_1"/>
    <property type="match status" value="1"/>
</dbReference>
<dbReference type="PANTHER" id="PTHR24221:SF654">
    <property type="entry name" value="ATP-BINDING CASSETTE SUB-FAMILY B MEMBER 6"/>
    <property type="match status" value="1"/>
</dbReference>
<feature type="transmembrane region" description="Helical" evidence="10">
    <location>
        <begin position="171"/>
        <end position="189"/>
    </location>
</feature>
<name>A0ABX5MGT0_9BURK</name>
<evidence type="ECO:0000256" key="8">
    <source>
        <dbReference type="ARBA" id="ARBA00023136"/>
    </source>
</evidence>
<dbReference type="InterPro" id="IPR036640">
    <property type="entry name" value="ABC1_TM_sf"/>
</dbReference>
<dbReference type="Pfam" id="PF00005">
    <property type="entry name" value="ABC_tran"/>
    <property type="match status" value="1"/>
</dbReference>
<keyword evidence="5" id="KW-0547">Nucleotide-binding</keyword>
<feature type="transmembrane region" description="Helical" evidence="10">
    <location>
        <begin position="139"/>
        <end position="165"/>
    </location>
</feature>
<dbReference type="SUPFAM" id="SSF90123">
    <property type="entry name" value="ABC transporter transmembrane region"/>
    <property type="match status" value="1"/>
</dbReference>
<evidence type="ECO:0000256" key="9">
    <source>
        <dbReference type="PROSITE-ProRule" id="PRU00169"/>
    </source>
</evidence>
<evidence type="ECO:0000256" key="4">
    <source>
        <dbReference type="ARBA" id="ARBA00022692"/>
    </source>
</evidence>
<dbReference type="Pfam" id="PF00664">
    <property type="entry name" value="ABC_membrane"/>
    <property type="match status" value="1"/>
</dbReference>
<dbReference type="Proteomes" id="UP000247515">
    <property type="component" value="Unassembled WGS sequence"/>
</dbReference>
<dbReference type="PROSITE" id="PS50110">
    <property type="entry name" value="RESPONSE_REGULATORY"/>
    <property type="match status" value="1"/>
</dbReference>
<dbReference type="RefSeq" id="WP_110329480.1">
    <property type="nucleotide sequence ID" value="NZ_JBBBEG010000033.1"/>
</dbReference>
<dbReference type="SUPFAM" id="SSF52540">
    <property type="entry name" value="P-loop containing nucleoside triphosphate hydrolases"/>
    <property type="match status" value="1"/>
</dbReference>
<dbReference type="PROSITE" id="PS50929">
    <property type="entry name" value="ABC_TM1F"/>
    <property type="match status" value="1"/>
</dbReference>
<dbReference type="InterPro" id="IPR036890">
    <property type="entry name" value="HATPase_C_sf"/>
</dbReference>
<dbReference type="InterPro" id="IPR039421">
    <property type="entry name" value="Type_1_exporter"/>
</dbReference>
<comment type="subcellular location">
    <subcellularLocation>
        <location evidence="1">Cell membrane</location>
        <topology evidence="1">Multi-pass membrane protein</topology>
    </subcellularLocation>
</comment>
<keyword evidence="2" id="KW-1003">Cell membrane</keyword>
<feature type="transmembrane region" description="Helical" evidence="10">
    <location>
        <begin position="256"/>
        <end position="276"/>
    </location>
</feature>
<evidence type="ECO:0000256" key="1">
    <source>
        <dbReference type="ARBA" id="ARBA00004651"/>
    </source>
</evidence>
<feature type="domain" description="Response regulatory" evidence="11">
    <location>
        <begin position="756"/>
        <end position="886"/>
    </location>
</feature>
<dbReference type="InterPro" id="IPR027417">
    <property type="entry name" value="P-loop_NTPase"/>
</dbReference>
<dbReference type="SUPFAM" id="SSF52172">
    <property type="entry name" value="CheY-like"/>
    <property type="match status" value="1"/>
</dbReference>
<evidence type="ECO:0000313" key="15">
    <source>
        <dbReference type="Proteomes" id="UP000247515"/>
    </source>
</evidence>
<dbReference type="InterPro" id="IPR003593">
    <property type="entry name" value="AAA+_ATPase"/>
</dbReference>
<feature type="modified residue" description="4-aspartylphosphate" evidence="9">
    <location>
        <position position="809"/>
    </location>
</feature>
<dbReference type="PANTHER" id="PTHR24221">
    <property type="entry name" value="ATP-BINDING CASSETTE SUB-FAMILY B"/>
    <property type="match status" value="1"/>
</dbReference>
<dbReference type="Gene3D" id="1.20.1560.10">
    <property type="entry name" value="ABC transporter type 1, transmembrane domain"/>
    <property type="match status" value="1"/>
</dbReference>
<dbReference type="InterPro" id="IPR001789">
    <property type="entry name" value="Sig_transdc_resp-reg_receiver"/>
</dbReference>
<evidence type="ECO:0000259" key="13">
    <source>
        <dbReference type="PROSITE" id="PS50929"/>
    </source>
</evidence>
<dbReference type="InterPro" id="IPR017871">
    <property type="entry name" value="ABC_transporter-like_CS"/>
</dbReference>
<dbReference type="PROSITE" id="PS50893">
    <property type="entry name" value="ABC_TRANSPORTER_2"/>
    <property type="match status" value="1"/>
</dbReference>
<dbReference type="Gene3D" id="3.30.565.10">
    <property type="entry name" value="Histidine kinase-like ATPase, C-terminal domain"/>
    <property type="match status" value="1"/>
</dbReference>
<keyword evidence="3" id="KW-0997">Cell inner membrane</keyword>
<dbReference type="EMBL" id="QJJV01000032">
    <property type="protein sequence ID" value="PXX07058.1"/>
    <property type="molecule type" value="Genomic_DNA"/>
</dbReference>
<keyword evidence="6 14" id="KW-0067">ATP-binding</keyword>
<evidence type="ECO:0000313" key="14">
    <source>
        <dbReference type="EMBL" id="PXX07058.1"/>
    </source>
</evidence>
<evidence type="ECO:0000256" key="3">
    <source>
        <dbReference type="ARBA" id="ARBA00022519"/>
    </source>
</evidence>
<keyword evidence="4 10" id="KW-0812">Transmembrane</keyword>
<dbReference type="GO" id="GO:0005524">
    <property type="term" value="F:ATP binding"/>
    <property type="evidence" value="ECO:0007669"/>
    <property type="project" value="UniProtKB-KW"/>
</dbReference>
<reference evidence="14 15" key="1">
    <citation type="submission" date="2018-05" db="EMBL/GenBank/DDBJ databases">
        <title>Genomic Encyclopedia of Type Strains, Phase IV (KMG-V): Genome sequencing to study the core and pangenomes of soil and plant-associated prokaryotes.</title>
        <authorList>
            <person name="Whitman W."/>
        </authorList>
    </citation>
    <scope>NUCLEOTIDE SEQUENCE [LARGE SCALE GENOMIC DNA]</scope>
    <source>
        <strain evidence="14 15">SIr-6563</strain>
    </source>
</reference>
<proteinExistence type="predicted"/>
<dbReference type="Gene3D" id="3.40.50.2300">
    <property type="match status" value="1"/>
</dbReference>
<evidence type="ECO:0000259" key="11">
    <source>
        <dbReference type="PROSITE" id="PS50110"/>
    </source>
</evidence>
<dbReference type="InterPro" id="IPR011527">
    <property type="entry name" value="ABC1_TM_dom"/>
</dbReference>
<evidence type="ECO:0000256" key="10">
    <source>
        <dbReference type="SAM" id="Phobius"/>
    </source>
</evidence>
<gene>
    <name evidence="14" type="ORF">C7400_13237</name>
</gene>
<accession>A0ABX5MGT0</accession>
<comment type="caution">
    <text evidence="14">The sequence shown here is derived from an EMBL/GenBank/DDBJ whole genome shotgun (WGS) entry which is preliminary data.</text>
</comment>
<organism evidence="14 15">
    <name type="scientific">Paraburkholderia tropica</name>
    <dbReference type="NCBI Taxonomy" id="92647"/>
    <lineage>
        <taxon>Bacteria</taxon>
        <taxon>Pseudomonadati</taxon>
        <taxon>Pseudomonadota</taxon>
        <taxon>Betaproteobacteria</taxon>
        <taxon>Burkholderiales</taxon>
        <taxon>Burkholderiaceae</taxon>
        <taxon>Paraburkholderia</taxon>
    </lineage>
</organism>
<dbReference type="CDD" id="cd18582">
    <property type="entry name" value="ABC_6TM_ATM1_ABCB7"/>
    <property type="match status" value="1"/>
</dbReference>